<dbReference type="AlphaFoldDB" id="D8FGC5"/>
<feature type="region of interest" description="Disordered" evidence="1">
    <location>
        <begin position="88"/>
        <end position="111"/>
    </location>
</feature>
<evidence type="ECO:0000313" key="3">
    <source>
        <dbReference type="Proteomes" id="UP000000591"/>
    </source>
</evidence>
<name>D8FGC5_EREGS</name>
<dbReference type="Proteomes" id="UP000000591">
    <property type="component" value="Chromosome V"/>
</dbReference>
<accession>D8FGC5</accession>
<dbReference type="InParanoid" id="D8FGC5"/>
<feature type="region of interest" description="Disordered" evidence="1">
    <location>
        <begin position="142"/>
        <end position="171"/>
    </location>
</feature>
<feature type="region of interest" description="Disordered" evidence="1">
    <location>
        <begin position="26"/>
        <end position="66"/>
    </location>
</feature>
<keyword evidence="3" id="KW-1185">Reference proteome</keyword>
<organism evidence="2 3">
    <name type="scientific">Eremothecium gossypii (strain ATCC 10895 / CBS 109.51 / FGSC 9923 / NRRL Y-1056)</name>
    <name type="common">Yeast</name>
    <name type="synonym">Ashbya gossypii</name>
    <dbReference type="NCBI Taxonomy" id="284811"/>
    <lineage>
        <taxon>Eukaryota</taxon>
        <taxon>Fungi</taxon>
        <taxon>Dikarya</taxon>
        <taxon>Ascomycota</taxon>
        <taxon>Saccharomycotina</taxon>
        <taxon>Saccharomycetes</taxon>
        <taxon>Saccharomycetales</taxon>
        <taxon>Saccharomycetaceae</taxon>
        <taxon>Eremothecium</taxon>
    </lineage>
</organism>
<proteinExistence type="predicted"/>
<dbReference type="EMBL" id="AE016818">
    <property type="protein sequence ID" value="ADJ41768.1"/>
    <property type="molecule type" value="Genomic_DNA"/>
</dbReference>
<dbReference type="KEGG" id="ago:AGOS_AEL256CA"/>
<evidence type="ECO:0000256" key="1">
    <source>
        <dbReference type="SAM" id="MobiDB-lite"/>
    </source>
</evidence>
<feature type="compositionally biased region" description="Basic and acidic residues" evidence="1">
    <location>
        <begin position="143"/>
        <end position="155"/>
    </location>
</feature>
<protein>
    <submittedName>
        <fullName evidence="2">AEL256C-Ap</fullName>
    </submittedName>
</protein>
<dbReference type="RefSeq" id="NP_001342261.1">
    <property type="nucleotide sequence ID" value="NM_001355325.1"/>
</dbReference>
<gene>
    <name evidence="2" type="ORF">AGOS_AEL256CA</name>
</gene>
<feature type="compositionally biased region" description="Basic and acidic residues" evidence="1">
    <location>
        <begin position="99"/>
        <end position="108"/>
    </location>
</feature>
<dbReference type="HOGENOM" id="CLU_1594146_0_0_1"/>
<dbReference type="OrthoDB" id="10447147at2759"/>
<reference evidence="2 3" key="1">
    <citation type="journal article" date="2004" name="Science">
        <title>The Ashbya gossypii genome as a tool for mapping the ancient Saccharomyces cerevisiae genome.</title>
        <authorList>
            <person name="Dietrich F.S."/>
            <person name="Voegeli S."/>
            <person name="Brachat S."/>
            <person name="Lerch A."/>
            <person name="Gates K."/>
            <person name="Steiner S."/>
            <person name="Mohr C."/>
            <person name="Pohlmann R."/>
            <person name="Luedi P."/>
            <person name="Choi S."/>
            <person name="Wing R.A."/>
            <person name="Flavier A."/>
            <person name="Gaffney T.D."/>
            <person name="Philippsen P."/>
        </authorList>
    </citation>
    <scope>NUCLEOTIDE SEQUENCE [LARGE SCALE GENOMIC DNA]</scope>
    <source>
        <strain evidence="3">ATCC 10895 / CBS 109.51 / FGSC 9923 / NRRL Y-1056</strain>
    </source>
</reference>
<sequence>MSSLEAQLEDRRQRLILLKEKYGSTVEHPIDGTIKRRTPATGADNEIPGSLEDDTDAGDGARRTGGVKYENVTVRSLAHSFEREILAKHGEMNDYNPDEDPRSREKQLGNRVVRAHRRSIQQALDELQQSTDRTLKRIVRKRYFQDAGKDSHEGDSYNEGNDESSGYDRSS</sequence>
<dbReference type="GeneID" id="9487883"/>
<reference evidence="3" key="2">
    <citation type="journal article" date="2013" name="G3 (Bethesda)">
        <title>Genomes of Ashbya fungi isolated from insects reveal four mating-type loci, numerous translocations, lack of transposons, and distinct gene duplications.</title>
        <authorList>
            <person name="Dietrich F.S."/>
            <person name="Voegeli S."/>
            <person name="Kuo S."/>
            <person name="Philippsen P."/>
        </authorList>
    </citation>
    <scope>GENOME REANNOTATION</scope>
    <source>
        <strain evidence="3">ATCC 10895 / CBS 109.51 / FGSC 9923 / NRRL Y-1056</strain>
    </source>
</reference>
<evidence type="ECO:0000313" key="2">
    <source>
        <dbReference type="EMBL" id="ADJ41768.1"/>
    </source>
</evidence>